<keyword evidence="4" id="KW-1015">Disulfide bond</keyword>
<keyword evidence="5" id="KW-0325">Glycoprotein</keyword>
<evidence type="ECO:0000256" key="4">
    <source>
        <dbReference type="ARBA" id="ARBA00023157"/>
    </source>
</evidence>
<reference evidence="8" key="1">
    <citation type="journal article" date="2019" name="Sci. Rep.">
        <title>Antennal transcriptome analyses and olfactory protein identification in an important wood-boring moth pest, Streltzoviella insularis (Lepidoptera: Cossidae).</title>
        <authorList>
            <person name="Yang Y"/>
            <person name="Li W"/>
            <person name="Tao J Zong.S."/>
        </authorList>
    </citation>
    <scope>NUCLEOTIDE SEQUENCE</scope>
    <source>
        <tissue evidence="8">Antennae</tissue>
    </source>
</reference>
<dbReference type="AlphaFoldDB" id="A0A7D5YS09"/>
<keyword evidence="2" id="KW-0719">Serine esterase</keyword>
<comment type="similarity">
    <text evidence="1 6">Belongs to the type-B carboxylesterase/lipase family.</text>
</comment>
<dbReference type="EMBL" id="MT386842">
    <property type="protein sequence ID" value="QLI62126.1"/>
    <property type="molecule type" value="mRNA"/>
</dbReference>
<dbReference type="InterPro" id="IPR019819">
    <property type="entry name" value="Carboxylesterase_B_CS"/>
</dbReference>
<dbReference type="InterPro" id="IPR019826">
    <property type="entry name" value="Carboxylesterase_B_AS"/>
</dbReference>
<evidence type="ECO:0000259" key="7">
    <source>
        <dbReference type="Pfam" id="PF00135"/>
    </source>
</evidence>
<dbReference type="PANTHER" id="PTHR43142:SF1">
    <property type="entry name" value="CARBOXYLIC ESTER HYDROLASE"/>
    <property type="match status" value="1"/>
</dbReference>
<feature type="domain" description="Carboxylesterase type B" evidence="7">
    <location>
        <begin position="3"/>
        <end position="524"/>
    </location>
</feature>
<dbReference type="EC" id="3.1.1.-" evidence="6"/>
<dbReference type="Pfam" id="PF00135">
    <property type="entry name" value="COesterase"/>
    <property type="match status" value="1"/>
</dbReference>
<dbReference type="PROSITE" id="PS00941">
    <property type="entry name" value="CARBOXYLESTERASE_B_2"/>
    <property type="match status" value="1"/>
</dbReference>
<dbReference type="InterPro" id="IPR029058">
    <property type="entry name" value="AB_hydrolase_fold"/>
</dbReference>
<evidence type="ECO:0000313" key="8">
    <source>
        <dbReference type="EMBL" id="QLI62126.1"/>
    </source>
</evidence>
<dbReference type="Gene3D" id="3.40.50.1820">
    <property type="entry name" value="alpha/beta hydrolase"/>
    <property type="match status" value="1"/>
</dbReference>
<evidence type="ECO:0000256" key="2">
    <source>
        <dbReference type="ARBA" id="ARBA00022487"/>
    </source>
</evidence>
<evidence type="ECO:0000256" key="1">
    <source>
        <dbReference type="ARBA" id="ARBA00005964"/>
    </source>
</evidence>
<accession>A0A7D5YS09</accession>
<evidence type="ECO:0000256" key="6">
    <source>
        <dbReference type="RuleBase" id="RU361235"/>
    </source>
</evidence>
<organism evidence="8">
    <name type="scientific">Streltzoviella insularis</name>
    <dbReference type="NCBI Taxonomy" id="1206366"/>
    <lineage>
        <taxon>Eukaryota</taxon>
        <taxon>Metazoa</taxon>
        <taxon>Ecdysozoa</taxon>
        <taxon>Arthropoda</taxon>
        <taxon>Hexapoda</taxon>
        <taxon>Insecta</taxon>
        <taxon>Pterygota</taxon>
        <taxon>Neoptera</taxon>
        <taxon>Endopterygota</taxon>
        <taxon>Lepidoptera</taxon>
        <taxon>Glossata</taxon>
        <taxon>Ditrysia</taxon>
        <taxon>Cossoidea</taxon>
        <taxon>Cossidae</taxon>
        <taxon>Cossinae</taxon>
        <taxon>Streltzoviella</taxon>
    </lineage>
</organism>
<dbReference type="GO" id="GO:0052689">
    <property type="term" value="F:carboxylic ester hydrolase activity"/>
    <property type="evidence" value="ECO:0007669"/>
    <property type="project" value="UniProtKB-KW"/>
</dbReference>
<dbReference type="SUPFAM" id="SSF53474">
    <property type="entry name" value="alpha/beta-Hydrolases"/>
    <property type="match status" value="1"/>
</dbReference>
<sequence length="538" mass="61323">MVKVKVNEGELEGEVIENVLGGSYYSFKGIPYAEPPVGDLRFKEPQPVKPWNGVRSAKEHGPICYQYDMFSQTIRHEGSEDCLYLNVYTPDLNPSEPLAVMFWIHGGGFASGSGNTDYYGPDFLVKNNVILVTINYRLAVLGFLCLDTKEVPGNAGMKDQVAALRWVKKNISNFGGDPNNITIFGESAGAASVTYHLVSPMTEGLFKRAIVQSGSNLSEWATAFEPRLRAEALARQLGNETRDDKELYEFFKSVPKEQLVAVQTPITTEEEAGFKLTLNFSVANEKEFDGSERYFYGDVYERLCSGIHEGVEVIIGYTTHEGIVNFALLPNVFENFNKYLQAFVPFPMISDCSKRAQLEIGRKMKNYYFHNEKITKENAIALVKFLGTILVAYDLLQWTKICSKTNTNKLYLYKFDCYSERNIFVEIFRTGEFAGRTKIVSHCDDLMYIFHMRDCPPDVNSNSYKMIQNTTKLWTSFAKFGNPTPDNSLGVNWPVFDLNNQTYLHIGEELELASHPEKEEIEFWESIYKKYLPHKYYL</sequence>
<proteinExistence type="evidence at transcript level"/>
<protein>
    <recommendedName>
        <fullName evidence="6">Carboxylic ester hydrolase</fullName>
        <ecNumber evidence="6">3.1.1.-</ecNumber>
    </recommendedName>
</protein>
<evidence type="ECO:0000256" key="5">
    <source>
        <dbReference type="ARBA" id="ARBA00023180"/>
    </source>
</evidence>
<reference evidence="8" key="2">
    <citation type="submission" date="2020-04" db="EMBL/GenBank/DDBJ databases">
        <authorList>
            <person name="Yang Y."/>
        </authorList>
    </citation>
    <scope>NUCLEOTIDE SEQUENCE</scope>
    <source>
        <tissue evidence="8">Antennae</tissue>
    </source>
</reference>
<evidence type="ECO:0000256" key="3">
    <source>
        <dbReference type="ARBA" id="ARBA00022801"/>
    </source>
</evidence>
<dbReference type="PANTHER" id="PTHR43142">
    <property type="entry name" value="CARBOXYLIC ESTER HYDROLASE"/>
    <property type="match status" value="1"/>
</dbReference>
<dbReference type="PROSITE" id="PS00122">
    <property type="entry name" value="CARBOXYLESTERASE_B_1"/>
    <property type="match status" value="1"/>
</dbReference>
<name>A0A7D5YS09_9NEOP</name>
<keyword evidence="3 6" id="KW-0378">Hydrolase</keyword>
<dbReference type="InterPro" id="IPR002018">
    <property type="entry name" value="CarbesteraseB"/>
</dbReference>